<evidence type="ECO:0000313" key="7">
    <source>
        <dbReference type="Proteomes" id="UP000663829"/>
    </source>
</evidence>
<feature type="compositionally biased region" description="Acidic residues" evidence="1">
    <location>
        <begin position="385"/>
        <end position="406"/>
    </location>
</feature>
<reference evidence="4" key="1">
    <citation type="submission" date="2021-02" db="EMBL/GenBank/DDBJ databases">
        <authorList>
            <person name="Nowell W R."/>
        </authorList>
    </citation>
    <scope>NUCLEOTIDE SEQUENCE</scope>
</reference>
<dbReference type="Proteomes" id="UP000663829">
    <property type="component" value="Unassembled WGS sequence"/>
</dbReference>
<dbReference type="InterPro" id="IPR006571">
    <property type="entry name" value="TLDc_dom"/>
</dbReference>
<dbReference type="Proteomes" id="UP000677228">
    <property type="component" value="Unassembled WGS sequence"/>
</dbReference>
<accession>A0A814RVD1</accession>
<dbReference type="EMBL" id="CAJOBC010006517">
    <property type="protein sequence ID" value="CAF3901656.1"/>
    <property type="molecule type" value="Genomic_DNA"/>
</dbReference>
<dbReference type="Proteomes" id="UP000681722">
    <property type="component" value="Unassembled WGS sequence"/>
</dbReference>
<dbReference type="AlphaFoldDB" id="A0A814RVD1"/>
<evidence type="ECO:0000259" key="2">
    <source>
        <dbReference type="PROSITE" id="PS51886"/>
    </source>
</evidence>
<dbReference type="EMBL" id="CAJNOK010005612">
    <property type="protein sequence ID" value="CAF0978635.1"/>
    <property type="molecule type" value="Genomic_DNA"/>
</dbReference>
<evidence type="ECO:0000256" key="1">
    <source>
        <dbReference type="SAM" id="MobiDB-lite"/>
    </source>
</evidence>
<evidence type="ECO:0000313" key="5">
    <source>
        <dbReference type="EMBL" id="CAF3749287.1"/>
    </source>
</evidence>
<evidence type="ECO:0000313" key="4">
    <source>
        <dbReference type="EMBL" id="CAF1137903.1"/>
    </source>
</evidence>
<feature type="domain" description="TLDc" evidence="2">
    <location>
        <begin position="197"/>
        <end position="374"/>
    </location>
</feature>
<evidence type="ECO:0000313" key="6">
    <source>
        <dbReference type="EMBL" id="CAF3901656.1"/>
    </source>
</evidence>
<sequence>MATTSSIASDVALKSCEIESCHRISATLCRHCNKNVCRRHFDEHADQLLQELNPLVDSFNELGQKISAFCVKEYKQKAFDKLMQWRDEAVQNINDLYELKKQKFDLLLQDNEKIFSQRTISHSEVVDTLKNETAALVKEGDVTFEQLQILKRKLYALDDSVNQTHSSLVYCDIKPLLVDYTLVLLHSEANNYMRGGTLLCADYQMKLNDFYGNAKQKWELIYKATLDGFRAQDFHRCCDSKGPTMTIIQGKNDNYLFGGYAEISWDCDNYYKMDPAAFLFTLTNPHGIQPTKFFRNSNENYSVVHSKARGPGFGGVVKDKRHFIDIQIYTNANENQDSNCSFPSTYIDTTGMGEILFTGTKNFMVEEIEVYKRLGGMGEGKGDGESEADGGDGGEGDRGDVDDDEE</sequence>
<dbReference type="SMART" id="SM00584">
    <property type="entry name" value="TLDc"/>
    <property type="match status" value="1"/>
</dbReference>
<protein>
    <recommendedName>
        <fullName evidence="2">TLDc domain-containing protein</fullName>
    </recommendedName>
</protein>
<dbReference type="Pfam" id="PF07534">
    <property type="entry name" value="TLD"/>
    <property type="match status" value="1"/>
</dbReference>
<gene>
    <name evidence="4" type="ORF">GPM918_LOCUS20534</name>
    <name evidence="3" type="ORF">OVA965_LOCUS13466</name>
    <name evidence="6" type="ORF">SRO942_LOCUS20531</name>
    <name evidence="5" type="ORF">TMI583_LOCUS13469</name>
</gene>
<feature type="region of interest" description="Disordered" evidence="1">
    <location>
        <begin position="375"/>
        <end position="406"/>
    </location>
</feature>
<evidence type="ECO:0000313" key="3">
    <source>
        <dbReference type="EMBL" id="CAF0978635.1"/>
    </source>
</evidence>
<dbReference type="EMBL" id="CAJNOQ010006517">
    <property type="protein sequence ID" value="CAF1137903.1"/>
    <property type="molecule type" value="Genomic_DNA"/>
</dbReference>
<dbReference type="OrthoDB" id="25620at2759"/>
<proteinExistence type="predicted"/>
<dbReference type="PROSITE" id="PS51886">
    <property type="entry name" value="TLDC"/>
    <property type="match status" value="1"/>
</dbReference>
<dbReference type="Proteomes" id="UP000682733">
    <property type="component" value="Unassembled WGS sequence"/>
</dbReference>
<keyword evidence="7" id="KW-1185">Reference proteome</keyword>
<organism evidence="4 7">
    <name type="scientific">Didymodactylos carnosus</name>
    <dbReference type="NCBI Taxonomy" id="1234261"/>
    <lineage>
        <taxon>Eukaryota</taxon>
        <taxon>Metazoa</taxon>
        <taxon>Spiralia</taxon>
        <taxon>Gnathifera</taxon>
        <taxon>Rotifera</taxon>
        <taxon>Eurotatoria</taxon>
        <taxon>Bdelloidea</taxon>
        <taxon>Philodinida</taxon>
        <taxon>Philodinidae</taxon>
        <taxon>Didymodactylos</taxon>
    </lineage>
</organism>
<dbReference type="EMBL" id="CAJOBA010005618">
    <property type="protein sequence ID" value="CAF3749287.1"/>
    <property type="molecule type" value="Genomic_DNA"/>
</dbReference>
<name>A0A814RVD1_9BILA</name>
<comment type="caution">
    <text evidence="4">The sequence shown here is derived from an EMBL/GenBank/DDBJ whole genome shotgun (WGS) entry which is preliminary data.</text>
</comment>